<evidence type="ECO:0000259" key="15">
    <source>
        <dbReference type="SMART" id="SM01263"/>
    </source>
</evidence>
<dbReference type="SMART" id="SM01263">
    <property type="entry name" value="Leuk-A4-hydro_C"/>
    <property type="match status" value="1"/>
</dbReference>
<dbReference type="Gene3D" id="1.25.40.320">
    <property type="entry name" value="Peptidase M1, leukotriene A4 hydrolase/aminopeptidase C-terminal domain"/>
    <property type="match status" value="1"/>
</dbReference>
<dbReference type="PANTHER" id="PTHR45726">
    <property type="entry name" value="LEUKOTRIENE A-4 HYDROLASE"/>
    <property type="match status" value="1"/>
</dbReference>
<evidence type="ECO:0000256" key="2">
    <source>
        <dbReference type="ARBA" id="ARBA00002142"/>
    </source>
</evidence>
<keyword evidence="8 14" id="KW-0378">Hydrolase</keyword>
<accession>A0AAD5FXQ1</accession>
<evidence type="ECO:0000256" key="4">
    <source>
        <dbReference type="ARBA" id="ARBA00010136"/>
    </source>
</evidence>
<keyword evidence="7 13" id="KW-0479">Metal-binding</keyword>
<dbReference type="GeneID" id="76151739"/>
<dbReference type="InterPro" id="IPR034015">
    <property type="entry name" value="M1_LTA4H"/>
</dbReference>
<dbReference type="SUPFAM" id="SSF55486">
    <property type="entry name" value="Metalloproteases ('zincins'), catalytic domain"/>
    <property type="match status" value="1"/>
</dbReference>
<dbReference type="InterPro" id="IPR001930">
    <property type="entry name" value="Peptidase_M1"/>
</dbReference>
<evidence type="ECO:0000256" key="10">
    <source>
        <dbReference type="ARBA" id="ARBA00023049"/>
    </source>
</evidence>
<dbReference type="InterPro" id="IPR027268">
    <property type="entry name" value="Peptidase_M4/M1_CTD_sf"/>
</dbReference>
<feature type="binding site" evidence="13">
    <location>
        <position position="288"/>
    </location>
    <ligand>
        <name>Zn(2+)</name>
        <dbReference type="ChEBI" id="CHEBI:29105"/>
        <note>catalytic</note>
    </ligand>
</feature>
<dbReference type="InterPro" id="IPR038502">
    <property type="entry name" value="M1_LTA-4_hydro/amino_C_sf"/>
</dbReference>
<dbReference type="InterPro" id="IPR016024">
    <property type="entry name" value="ARM-type_fold"/>
</dbReference>
<reference evidence="16 17" key="1">
    <citation type="journal article" date="2022" name="DNA Res.">
        <title>Genome analysis of five recently described species of the CUG-Ser clade uncovers Candida theae as a new hybrid lineage with pathogenic potential in the Candida parapsilosis species complex.</title>
        <authorList>
            <person name="Mixao V."/>
            <person name="Del Olmo V."/>
            <person name="Hegedusova E."/>
            <person name="Saus E."/>
            <person name="Pryszcz L."/>
            <person name="Cillingova A."/>
            <person name="Nosek J."/>
            <person name="Gabaldon T."/>
        </authorList>
    </citation>
    <scope>NUCLEOTIDE SEQUENCE [LARGE SCALE GENOMIC DNA]</scope>
    <source>
        <strain evidence="16 17">CBS 12239</strain>
    </source>
</reference>
<dbReference type="EC" id="3.4.11.-" evidence="14"/>
<dbReference type="RefSeq" id="XP_051607891.1">
    <property type="nucleotide sequence ID" value="XM_051753125.1"/>
</dbReference>
<dbReference type="PRINTS" id="PR00756">
    <property type="entry name" value="ALADIPTASE"/>
</dbReference>
<feature type="active site" description="Proton donor" evidence="11">
    <location>
        <position position="391"/>
    </location>
</feature>
<dbReference type="PANTHER" id="PTHR45726:SF3">
    <property type="entry name" value="LEUKOTRIENE A-4 HYDROLASE"/>
    <property type="match status" value="1"/>
</dbReference>
<dbReference type="AlphaFoldDB" id="A0AAD5FXQ1"/>
<keyword evidence="9 13" id="KW-0862">Zinc</keyword>
<feature type="binding site" evidence="13">
    <location>
        <position position="311"/>
    </location>
    <ligand>
        <name>Zn(2+)</name>
        <dbReference type="ChEBI" id="CHEBI:29105"/>
        <note>catalytic</note>
    </ligand>
</feature>
<dbReference type="GO" id="GO:0004177">
    <property type="term" value="F:aminopeptidase activity"/>
    <property type="evidence" value="ECO:0007669"/>
    <property type="project" value="TreeGrafter"/>
</dbReference>
<sequence length="631" mass="71434">MSTVVDRIRSKFHKLDPSTQSNYTDFKVRSTTLELNVLFGEKRITGNVQYDLTNKTNTDKLVLDTSALEIKQVKVGGEPVNFQLDPAKPVLGSALKIPVPQSSAIIVEVSFETTEKCTAIQFIKGDTGPYVFSQCQAIHARSLFPCFDTPAVKSPYKFIGKSPAKVTMSGRPRSSDVANVYVFDQPIPIPSYLVSITSGNLCKAPIGPRSDVYSEPTNIKQCQWEFEKDMENYIQIAEALVFDYEWERFDSLVLPSSFPYGGMEIPNMTQLTPTLICGDRTQTTVMAHELAHSWSGNLVTNCSWEHFWLNEGWTVYLERRILGAIAAKEAKARGKSDNEAKAYGEQARQLDMISGWNSLVETCSTFDPQFTKLVIDLEGKDPDDSFSRIPYEKGFFFLYHLETKLGGVEQFDPFIKHYFKKFRYQSLDTAQFVDTLYEFYTPLGKKDILDSIDWDKQLFTSGAPDEPKLDTTLASEVYKYGGKWVEYIKKGEGDFSNIPFSDADTESFSGEQSMLFLEYLSENFKTLKVPVDLIRKLPQVYPRYASSQNGEILSVWNDILISNGNYTAEDEIVNAFAAWLGHTGRMKYARPGYLLLKNGVSSEYAIAQFKKHEAFYHPICKTMIEKDLGLN</sequence>
<dbReference type="EMBL" id="JAIHNG010000130">
    <property type="protein sequence ID" value="KAI5955548.1"/>
    <property type="molecule type" value="Genomic_DNA"/>
</dbReference>
<dbReference type="Gene3D" id="2.60.40.1730">
    <property type="entry name" value="tricorn interacting facor f3 domain"/>
    <property type="match status" value="1"/>
</dbReference>
<keyword evidence="6 14" id="KW-0645">Protease</keyword>
<dbReference type="InterPro" id="IPR015211">
    <property type="entry name" value="Peptidase_M1_C"/>
</dbReference>
<dbReference type="EC" id="3.3.2.10" evidence="14"/>
<evidence type="ECO:0000256" key="7">
    <source>
        <dbReference type="ARBA" id="ARBA00022723"/>
    </source>
</evidence>
<comment type="similarity">
    <text evidence="4 14">Belongs to the peptidase M1 family.</text>
</comment>
<dbReference type="Pfam" id="PF09127">
    <property type="entry name" value="Leuk-A4-hydro_C"/>
    <property type="match status" value="1"/>
</dbReference>
<proteinExistence type="inferred from homology"/>
<feature type="binding site" evidence="12">
    <location>
        <begin position="134"/>
        <end position="136"/>
    </location>
    <ligand>
        <name>a peptide</name>
        <dbReference type="ChEBI" id="CHEBI:60466"/>
    </ligand>
</feature>
<dbReference type="InterPro" id="IPR042097">
    <property type="entry name" value="Aminopeptidase_N-like_N_sf"/>
</dbReference>
<dbReference type="FunFam" id="1.10.390.10:FF:000009">
    <property type="entry name" value="Leukotriene A(4) hydrolase"/>
    <property type="match status" value="1"/>
</dbReference>
<dbReference type="CDD" id="cd09599">
    <property type="entry name" value="M1_LTA4H"/>
    <property type="match status" value="1"/>
</dbReference>
<dbReference type="GO" id="GO:0006508">
    <property type="term" value="P:proteolysis"/>
    <property type="evidence" value="ECO:0007669"/>
    <property type="project" value="UniProtKB-KW"/>
</dbReference>
<evidence type="ECO:0000256" key="13">
    <source>
        <dbReference type="PIRSR" id="PIRSR612777-3"/>
    </source>
</evidence>
<feature type="binding site" evidence="13">
    <location>
        <position position="292"/>
    </location>
    <ligand>
        <name>Zn(2+)</name>
        <dbReference type="ChEBI" id="CHEBI:29105"/>
        <note>catalytic</note>
    </ligand>
</feature>
<dbReference type="SUPFAM" id="SSF63737">
    <property type="entry name" value="Leukotriene A4 hydrolase N-terminal domain"/>
    <property type="match status" value="1"/>
</dbReference>
<keyword evidence="10 14" id="KW-0482">Metalloprotease</keyword>
<dbReference type="GO" id="GO:0004301">
    <property type="term" value="F:epoxide hydrolase activity"/>
    <property type="evidence" value="ECO:0007669"/>
    <property type="project" value="UniProtKB-EC"/>
</dbReference>
<feature type="domain" description="Peptidase M1 leukotriene A4 hydrolase/aminopeptidase C-terminal" evidence="15">
    <location>
        <begin position="472"/>
        <end position="628"/>
    </location>
</feature>
<protein>
    <recommendedName>
        <fullName evidence="14">Leukotriene A(4) hydrolase</fullName>
        <shortName evidence="14">LTA-4 hydrolase</shortName>
        <ecNumber evidence="14">3.3.2.10</ecNumber>
        <ecNumber evidence="14">3.4.11.-</ecNumber>
    </recommendedName>
</protein>
<dbReference type="FunFam" id="3.30.2010.30:FF:000001">
    <property type="entry name" value="Leukotriene A(4) hydrolase"/>
    <property type="match status" value="1"/>
</dbReference>
<dbReference type="Pfam" id="PF17900">
    <property type="entry name" value="Peptidase_M1_N"/>
    <property type="match status" value="1"/>
</dbReference>
<dbReference type="Pfam" id="PF01433">
    <property type="entry name" value="Peptidase_M1"/>
    <property type="match status" value="1"/>
</dbReference>
<dbReference type="Proteomes" id="UP001204833">
    <property type="component" value="Unassembled WGS sequence"/>
</dbReference>
<dbReference type="Gene3D" id="3.30.2010.30">
    <property type="match status" value="1"/>
</dbReference>
<comment type="subcellular location">
    <subcellularLocation>
        <location evidence="3 14">Cytoplasm</location>
    </subcellularLocation>
</comment>
<dbReference type="GO" id="GO:0008237">
    <property type="term" value="F:metallopeptidase activity"/>
    <property type="evidence" value="ECO:0007669"/>
    <property type="project" value="UniProtKB-KW"/>
</dbReference>
<dbReference type="InterPro" id="IPR014782">
    <property type="entry name" value="Peptidase_M1_dom"/>
</dbReference>
<dbReference type="GO" id="GO:0005829">
    <property type="term" value="C:cytosol"/>
    <property type="evidence" value="ECO:0007669"/>
    <property type="project" value="TreeGrafter"/>
</dbReference>
<evidence type="ECO:0000313" key="17">
    <source>
        <dbReference type="Proteomes" id="UP001204833"/>
    </source>
</evidence>
<comment type="cofactor">
    <cofactor evidence="13 14">
        <name>Zn(2+)</name>
        <dbReference type="ChEBI" id="CHEBI:29105"/>
    </cofactor>
    <text evidence="13 14">Binds 1 zinc ion per subunit.</text>
</comment>
<evidence type="ECO:0000256" key="6">
    <source>
        <dbReference type="ARBA" id="ARBA00022670"/>
    </source>
</evidence>
<keyword evidence="5 14" id="KW-0963">Cytoplasm</keyword>
<organism evidence="16 17">
    <name type="scientific">Candida theae</name>
    <dbReference type="NCBI Taxonomy" id="1198502"/>
    <lineage>
        <taxon>Eukaryota</taxon>
        <taxon>Fungi</taxon>
        <taxon>Dikarya</taxon>
        <taxon>Ascomycota</taxon>
        <taxon>Saccharomycotina</taxon>
        <taxon>Pichiomycetes</taxon>
        <taxon>Debaryomycetaceae</taxon>
        <taxon>Candida/Lodderomyces clade</taxon>
        <taxon>Candida</taxon>
    </lineage>
</organism>
<dbReference type="GO" id="GO:0008270">
    <property type="term" value="F:zinc ion binding"/>
    <property type="evidence" value="ECO:0007669"/>
    <property type="project" value="InterPro"/>
</dbReference>
<dbReference type="SUPFAM" id="SSF48371">
    <property type="entry name" value="ARM repeat"/>
    <property type="match status" value="1"/>
</dbReference>
<evidence type="ECO:0000256" key="1">
    <source>
        <dbReference type="ARBA" id="ARBA00001268"/>
    </source>
</evidence>
<evidence type="ECO:0000256" key="11">
    <source>
        <dbReference type="PIRSR" id="PIRSR612777-1"/>
    </source>
</evidence>
<comment type="caution">
    <text evidence="16">The sequence shown here is derived from an EMBL/GenBank/DDBJ whole genome shotgun (WGS) entry which is preliminary data.</text>
</comment>
<name>A0AAD5FXQ1_9ASCO</name>
<dbReference type="Gene3D" id="1.10.390.10">
    <property type="entry name" value="Neutral Protease Domain 2"/>
    <property type="match status" value="1"/>
</dbReference>
<evidence type="ECO:0000256" key="9">
    <source>
        <dbReference type="ARBA" id="ARBA00022833"/>
    </source>
</evidence>
<evidence type="ECO:0000256" key="3">
    <source>
        <dbReference type="ARBA" id="ARBA00004496"/>
    </source>
</evidence>
<dbReference type="InterPro" id="IPR049980">
    <property type="entry name" value="LTA4H_cat"/>
</dbReference>
<dbReference type="InterPro" id="IPR012777">
    <property type="entry name" value="LTA4H"/>
</dbReference>
<keyword evidence="17" id="KW-1185">Reference proteome</keyword>
<evidence type="ECO:0000256" key="12">
    <source>
        <dbReference type="PIRSR" id="PIRSR612777-2"/>
    </source>
</evidence>
<feature type="binding site" evidence="12">
    <location>
        <begin position="259"/>
        <end position="264"/>
    </location>
    <ligand>
        <name>a peptide</name>
        <dbReference type="ChEBI" id="CHEBI:60466"/>
    </ligand>
</feature>
<evidence type="ECO:0000256" key="5">
    <source>
        <dbReference type="ARBA" id="ARBA00022490"/>
    </source>
</evidence>
<feature type="binding site" evidence="12">
    <location>
        <begin position="585"/>
        <end position="587"/>
    </location>
    <ligand>
        <name>a peptide</name>
        <dbReference type="ChEBI" id="CHEBI:60466"/>
    </ligand>
</feature>
<comment type="function">
    <text evidence="2">Aminopeptidase that preferentially cleaves di- and tripeptides. Also has low epoxide hydrolase activity (in vitro). Can hydrolyze the epoxide leukotriene LTA(4) but it forms preferentially 5,6-dihydroxy-7,9,11,14-eicosatetraenoic acid rather than the cytokine leukotriene B(4) as the product compared to the homologous mammalian enzyme (in vitro).</text>
</comment>
<evidence type="ECO:0000256" key="8">
    <source>
        <dbReference type="ARBA" id="ARBA00022801"/>
    </source>
</evidence>
<evidence type="ECO:0000256" key="14">
    <source>
        <dbReference type="RuleBase" id="RU361141"/>
    </source>
</evidence>
<feature type="active site" description="Proton acceptor" evidence="11">
    <location>
        <position position="289"/>
    </location>
</feature>
<gene>
    <name evidence="16" type="ORF">KGF57_003681</name>
</gene>
<dbReference type="NCBIfam" id="TIGR02411">
    <property type="entry name" value="leuko_A4_hydro"/>
    <property type="match status" value="1"/>
</dbReference>
<evidence type="ECO:0000313" key="16">
    <source>
        <dbReference type="EMBL" id="KAI5955548.1"/>
    </source>
</evidence>
<comment type="catalytic activity">
    <reaction evidence="1 14">
        <text>an epoxide + H2O = an ethanediol</text>
        <dbReference type="Rhea" id="RHEA:19037"/>
        <dbReference type="ChEBI" id="CHEBI:15377"/>
        <dbReference type="ChEBI" id="CHEBI:32955"/>
        <dbReference type="ChEBI" id="CHEBI:140594"/>
        <dbReference type="EC" id="3.3.2.10"/>
    </reaction>
</comment>
<dbReference type="InterPro" id="IPR045357">
    <property type="entry name" value="Aminopeptidase_N-like_N"/>
</dbReference>